<dbReference type="PANTHER" id="PTHR37725">
    <property type="match status" value="1"/>
</dbReference>
<accession>A0A2N9IIU1</accession>
<dbReference type="EMBL" id="OIVN01005779">
    <property type="protein sequence ID" value="SPD23973.1"/>
    <property type="molecule type" value="Genomic_DNA"/>
</dbReference>
<proteinExistence type="predicted"/>
<gene>
    <name evidence="2" type="ORF">FSB_LOCUS51855</name>
</gene>
<dbReference type="PANTHER" id="PTHR37725:SF1">
    <property type="match status" value="1"/>
</dbReference>
<name>A0A2N9IIU1_FAGSY</name>
<dbReference type="AlphaFoldDB" id="A0A2N9IIU1"/>
<sequence>MVNQPNHQEVMLPDGYVSDDELIALSSTPASSTGNSTILGMSNTDMSLLGKDVLPIKTNDMADSSKYYRFKGKVGKLAHPRLLKKVNQVAPQVNLHQTKVRSIQRSLSIGSPRTPPFKKGEEVQLKLERFKVRTIVINSSAEQPDRGTKDGQGGNTKSSTST</sequence>
<protein>
    <submittedName>
        <fullName evidence="2">Uncharacterized protein</fullName>
    </submittedName>
</protein>
<evidence type="ECO:0000313" key="2">
    <source>
        <dbReference type="EMBL" id="SPD23973.1"/>
    </source>
</evidence>
<feature type="region of interest" description="Disordered" evidence="1">
    <location>
        <begin position="136"/>
        <end position="162"/>
    </location>
</feature>
<reference evidence="2" key="1">
    <citation type="submission" date="2018-02" db="EMBL/GenBank/DDBJ databases">
        <authorList>
            <person name="Cohen D.B."/>
            <person name="Kent A.D."/>
        </authorList>
    </citation>
    <scope>NUCLEOTIDE SEQUENCE</scope>
</reference>
<organism evidence="2">
    <name type="scientific">Fagus sylvatica</name>
    <name type="common">Beechnut</name>
    <dbReference type="NCBI Taxonomy" id="28930"/>
    <lineage>
        <taxon>Eukaryota</taxon>
        <taxon>Viridiplantae</taxon>
        <taxon>Streptophyta</taxon>
        <taxon>Embryophyta</taxon>
        <taxon>Tracheophyta</taxon>
        <taxon>Spermatophyta</taxon>
        <taxon>Magnoliopsida</taxon>
        <taxon>eudicotyledons</taxon>
        <taxon>Gunneridae</taxon>
        <taxon>Pentapetalae</taxon>
        <taxon>rosids</taxon>
        <taxon>fabids</taxon>
        <taxon>Fagales</taxon>
        <taxon>Fagaceae</taxon>
        <taxon>Fagus</taxon>
    </lineage>
</organism>
<evidence type="ECO:0000256" key="1">
    <source>
        <dbReference type="SAM" id="MobiDB-lite"/>
    </source>
</evidence>